<evidence type="ECO:0000313" key="3">
    <source>
        <dbReference type="EMBL" id="GAA3904097.1"/>
    </source>
</evidence>
<comment type="caution">
    <text evidence="3">The sequence shown here is derived from an EMBL/GenBank/DDBJ whole genome shotgun (WGS) entry which is preliminary data.</text>
</comment>
<dbReference type="PRINTS" id="PR01438">
    <property type="entry name" value="UNVRSLSTRESS"/>
</dbReference>
<evidence type="ECO:0000313" key="4">
    <source>
        <dbReference type="Proteomes" id="UP001500133"/>
    </source>
</evidence>
<gene>
    <name evidence="3" type="ORF">GCM10022228_12940</name>
</gene>
<dbReference type="PANTHER" id="PTHR46268">
    <property type="entry name" value="STRESS RESPONSE PROTEIN NHAX"/>
    <property type="match status" value="1"/>
</dbReference>
<dbReference type="RefSeq" id="WP_344703526.1">
    <property type="nucleotide sequence ID" value="NZ_BAAAZT010000063.1"/>
</dbReference>
<protein>
    <submittedName>
        <fullName evidence="3">Universal stress protein</fullName>
    </submittedName>
</protein>
<keyword evidence="4" id="KW-1185">Reference proteome</keyword>
<comment type="similarity">
    <text evidence="1">Belongs to the universal stress protein A family.</text>
</comment>
<feature type="domain" description="UspA" evidence="2">
    <location>
        <begin position="1"/>
        <end position="142"/>
    </location>
</feature>
<evidence type="ECO:0000256" key="1">
    <source>
        <dbReference type="ARBA" id="ARBA00008791"/>
    </source>
</evidence>
<name>A0ABP7LQ40_9GAMM</name>
<evidence type="ECO:0000259" key="2">
    <source>
        <dbReference type="Pfam" id="PF00582"/>
    </source>
</evidence>
<dbReference type="CDD" id="cd00293">
    <property type="entry name" value="USP-like"/>
    <property type="match status" value="1"/>
</dbReference>
<dbReference type="PANTHER" id="PTHR46268:SF6">
    <property type="entry name" value="UNIVERSAL STRESS PROTEIN UP12"/>
    <property type="match status" value="1"/>
</dbReference>
<organism evidence="3 4">
    <name type="scientific">Halomonas cibimaris</name>
    <dbReference type="NCBI Taxonomy" id="657012"/>
    <lineage>
        <taxon>Bacteria</taxon>
        <taxon>Pseudomonadati</taxon>
        <taxon>Pseudomonadota</taxon>
        <taxon>Gammaproteobacteria</taxon>
        <taxon>Oceanospirillales</taxon>
        <taxon>Halomonadaceae</taxon>
        <taxon>Halomonas</taxon>
    </lineage>
</organism>
<dbReference type="InterPro" id="IPR014729">
    <property type="entry name" value="Rossmann-like_a/b/a_fold"/>
</dbReference>
<reference evidence="4" key="1">
    <citation type="journal article" date="2019" name="Int. J. Syst. Evol. Microbiol.">
        <title>The Global Catalogue of Microorganisms (GCM) 10K type strain sequencing project: providing services to taxonomists for standard genome sequencing and annotation.</title>
        <authorList>
            <consortium name="The Broad Institute Genomics Platform"/>
            <consortium name="The Broad Institute Genome Sequencing Center for Infectious Disease"/>
            <person name="Wu L."/>
            <person name="Ma J."/>
        </authorList>
    </citation>
    <scope>NUCLEOTIDE SEQUENCE [LARGE SCALE GENOMIC DNA]</scope>
    <source>
        <strain evidence="4">JCM 16914</strain>
    </source>
</reference>
<dbReference type="Pfam" id="PF00582">
    <property type="entry name" value="Usp"/>
    <property type="match status" value="1"/>
</dbReference>
<proteinExistence type="inferred from homology"/>
<dbReference type="InterPro" id="IPR006016">
    <property type="entry name" value="UspA"/>
</dbReference>
<accession>A0ABP7LQ40</accession>
<sequence>MYRKILLPVDLDEEASWHKALPTAVALCRTFNASLHVLTVRPGAKMPMVSAYLPKNFSRDAEAAVVDAQRTFIDEQVPDDIQAQSIVVGGSPWEAIIKVAEQLEVELIVMASHTKRRFVDYVLGPNSEHVVHHTRISVMIVR</sequence>
<dbReference type="SUPFAM" id="SSF52402">
    <property type="entry name" value="Adenine nucleotide alpha hydrolases-like"/>
    <property type="match status" value="1"/>
</dbReference>
<dbReference type="Gene3D" id="3.40.50.620">
    <property type="entry name" value="HUPs"/>
    <property type="match status" value="1"/>
</dbReference>
<dbReference type="Proteomes" id="UP001500133">
    <property type="component" value="Unassembled WGS sequence"/>
</dbReference>
<dbReference type="InterPro" id="IPR006015">
    <property type="entry name" value="Universal_stress_UspA"/>
</dbReference>
<dbReference type="EMBL" id="BAAAZT010000063">
    <property type="protein sequence ID" value="GAA3904097.1"/>
    <property type="molecule type" value="Genomic_DNA"/>
</dbReference>